<sequence length="99" mass="11530">MKQCTSWALSFLLPFIVFSTALASPTENEFESCKKLAVKILEACLEYNEEECWVKSKADYESCRLSVLEMHSSEQRKQRGKAEAEEMERRRKETKEDGQ</sequence>
<feature type="chain" id="PRO_5046863340" evidence="2">
    <location>
        <begin position="24"/>
        <end position="99"/>
    </location>
</feature>
<organism evidence="3 4">
    <name type="scientific">Alteromonas arenosi</name>
    <dbReference type="NCBI Taxonomy" id="3055817"/>
    <lineage>
        <taxon>Bacteria</taxon>
        <taxon>Pseudomonadati</taxon>
        <taxon>Pseudomonadota</taxon>
        <taxon>Gammaproteobacteria</taxon>
        <taxon>Alteromonadales</taxon>
        <taxon>Alteromonadaceae</taxon>
        <taxon>Alteromonas/Salinimonas group</taxon>
        <taxon>Alteromonas</taxon>
    </lineage>
</organism>
<evidence type="ECO:0000256" key="1">
    <source>
        <dbReference type="SAM" id="MobiDB-lite"/>
    </source>
</evidence>
<keyword evidence="2" id="KW-0732">Signal</keyword>
<dbReference type="EMBL" id="JAUCBP010000001">
    <property type="protein sequence ID" value="MDM7859250.1"/>
    <property type="molecule type" value="Genomic_DNA"/>
</dbReference>
<gene>
    <name evidence="3" type="ORF">QTP81_01355</name>
</gene>
<evidence type="ECO:0000313" key="4">
    <source>
        <dbReference type="Proteomes" id="UP001234343"/>
    </source>
</evidence>
<evidence type="ECO:0000313" key="3">
    <source>
        <dbReference type="EMBL" id="MDM7859250.1"/>
    </source>
</evidence>
<protein>
    <submittedName>
        <fullName evidence="3">Uncharacterized protein</fullName>
    </submittedName>
</protein>
<feature type="region of interest" description="Disordered" evidence="1">
    <location>
        <begin position="71"/>
        <end position="99"/>
    </location>
</feature>
<comment type="caution">
    <text evidence="3">The sequence shown here is derived from an EMBL/GenBank/DDBJ whole genome shotgun (WGS) entry which is preliminary data.</text>
</comment>
<evidence type="ECO:0000256" key="2">
    <source>
        <dbReference type="SAM" id="SignalP"/>
    </source>
</evidence>
<proteinExistence type="predicted"/>
<accession>A0ABT7SSX4</accession>
<reference evidence="3 4" key="1">
    <citation type="submission" date="2023-06" db="EMBL/GenBank/DDBJ databases">
        <title>Alteromonas sp. ASW11-36 isolated from intertidal sand.</title>
        <authorList>
            <person name="Li Y."/>
        </authorList>
    </citation>
    <scope>NUCLEOTIDE SEQUENCE [LARGE SCALE GENOMIC DNA]</scope>
    <source>
        <strain evidence="3 4">ASW11-36</strain>
    </source>
</reference>
<dbReference type="Proteomes" id="UP001234343">
    <property type="component" value="Unassembled WGS sequence"/>
</dbReference>
<name>A0ABT7SSX4_9ALTE</name>
<dbReference type="RefSeq" id="WP_289363168.1">
    <property type="nucleotide sequence ID" value="NZ_JAUCBP010000001.1"/>
</dbReference>
<keyword evidence="4" id="KW-1185">Reference proteome</keyword>
<feature type="signal peptide" evidence="2">
    <location>
        <begin position="1"/>
        <end position="23"/>
    </location>
</feature>